<keyword evidence="2" id="KW-1185">Reference proteome</keyword>
<sequence>LDHGHRTALLVGLGHHGLRLHFSHHQVSLLDQELHRKPYSPFTVGVGVVRRCGDGFVAG</sequence>
<protein>
    <submittedName>
        <fullName evidence="1">Uncharacterized protein</fullName>
    </submittedName>
</protein>
<feature type="non-terminal residue" evidence="1">
    <location>
        <position position="1"/>
    </location>
</feature>
<name>A0ABV4QPS5_9ACTN</name>
<evidence type="ECO:0000313" key="2">
    <source>
        <dbReference type="Proteomes" id="UP001569904"/>
    </source>
</evidence>
<evidence type="ECO:0000313" key="1">
    <source>
        <dbReference type="EMBL" id="MFA1552063.1"/>
    </source>
</evidence>
<dbReference type="RefSeq" id="WP_371938357.1">
    <property type="nucleotide sequence ID" value="NZ_JAXCEH010000001.1"/>
</dbReference>
<dbReference type="EMBL" id="JAXCEH010000001">
    <property type="protein sequence ID" value="MFA1552063.1"/>
    <property type="molecule type" value="Genomic_DNA"/>
</dbReference>
<accession>A0ABV4QPS5</accession>
<proteinExistence type="predicted"/>
<dbReference type="Proteomes" id="UP001569904">
    <property type="component" value="Unassembled WGS sequence"/>
</dbReference>
<comment type="caution">
    <text evidence="1">The sequence shown here is derived from an EMBL/GenBank/DDBJ whole genome shotgun (WGS) entry which is preliminary data.</text>
</comment>
<gene>
    <name evidence="1" type="ORF">SM436_00005</name>
</gene>
<organism evidence="1 2">
    <name type="scientific">Actinomadura chokoriensis</name>
    <dbReference type="NCBI Taxonomy" id="454156"/>
    <lineage>
        <taxon>Bacteria</taxon>
        <taxon>Bacillati</taxon>
        <taxon>Actinomycetota</taxon>
        <taxon>Actinomycetes</taxon>
        <taxon>Streptosporangiales</taxon>
        <taxon>Thermomonosporaceae</taxon>
        <taxon>Actinomadura</taxon>
    </lineage>
</organism>
<reference evidence="1 2" key="1">
    <citation type="submission" date="2023-11" db="EMBL/GenBank/DDBJ databases">
        <title>Actinomadura monticuli sp. nov., isolated from volcanic ash.</title>
        <authorList>
            <person name="Lee S.D."/>
            <person name="Yang H."/>
            <person name="Kim I.S."/>
        </authorList>
    </citation>
    <scope>NUCLEOTIDE SEQUENCE [LARGE SCALE GENOMIC DNA]</scope>
    <source>
        <strain evidence="1 2">DSM 45346</strain>
    </source>
</reference>